<protein>
    <submittedName>
        <fullName evidence="2">Uncharacterized protein</fullName>
    </submittedName>
</protein>
<dbReference type="EMBL" id="CAQJ01000077">
    <property type="protein sequence ID" value="CCQ91439.1"/>
    <property type="molecule type" value="Genomic_DNA"/>
</dbReference>
<dbReference type="Gene3D" id="3.40.50.300">
    <property type="entry name" value="P-loop containing nucleotide triphosphate hydrolases"/>
    <property type="match status" value="1"/>
</dbReference>
<dbReference type="Proteomes" id="UP000011704">
    <property type="component" value="Unassembled WGS sequence"/>
</dbReference>
<comment type="caution">
    <text evidence="2">The sequence shown here is derived from an EMBL/GenBank/DDBJ whole genome shotgun (WGS) entry which is preliminary data.</text>
</comment>
<feature type="coiled-coil region" evidence="1">
    <location>
        <begin position="2"/>
        <end position="71"/>
    </location>
</feature>
<dbReference type="AlphaFoldDB" id="M1ZDB7"/>
<dbReference type="PANTHER" id="PTHR41259:SF1">
    <property type="entry name" value="DOUBLE-STRAND BREAK REPAIR RAD50 ATPASE, PUTATIVE-RELATED"/>
    <property type="match status" value="1"/>
</dbReference>
<evidence type="ECO:0000313" key="3">
    <source>
        <dbReference type="Proteomes" id="UP000011704"/>
    </source>
</evidence>
<dbReference type="SUPFAM" id="SSF52540">
    <property type="entry name" value="P-loop containing nucleoside triphosphate hydrolases"/>
    <property type="match status" value="1"/>
</dbReference>
<name>M1ZDB7_NITG3</name>
<keyword evidence="1" id="KW-0175">Coiled coil</keyword>
<dbReference type="HOGENOM" id="CLU_648641_0_0_0"/>
<sequence length="423" mass="48600">MERHYRNDVEQAEAARARLIKEWQEWLVEGGFHTGLDANQLEDVMRRIERTQDLLRERDELDGRIETMESDLQKAWSLVERAASALPGTKLKDNLLVNMEWVADRYEAQRARQEERRQIIASLAEHADKLERLKAAIEAPRRSLDKLLLEAGAKDEAGFEELVSSWKRACGLKQEADRARQDVQSRMGVGEVFDAVVKELRNAEPTRLDTERVTTEAQVEELVKQIQEIDQKLGGCKKEQERLANNDALFDAQSQVEMLKQRLERAGRDWAVATLALSMLDRSLKTYQESHQPAVYRAASNWFDRITGGAYEAVRYQMESDVVDVRTASGDFKPVEHLSRGTREQLYLALRLALIQEYEKESEPLPVLMDDVWVNFDDARRDRFVEVLAEFAKDRQVIVLSCHSASRELCLRHGAHEVSLPSA</sequence>
<feature type="coiled-coil region" evidence="1">
    <location>
        <begin position="212"/>
        <end position="269"/>
    </location>
</feature>
<gene>
    <name evidence="2" type="ORF">NITGR_70001</name>
</gene>
<proteinExistence type="predicted"/>
<accession>M1ZDB7</accession>
<organism evidence="2 3">
    <name type="scientific">Nitrospina gracilis (strain 3/211)</name>
    <dbReference type="NCBI Taxonomy" id="1266370"/>
    <lineage>
        <taxon>Bacteria</taxon>
        <taxon>Pseudomonadati</taxon>
        <taxon>Nitrospinota/Tectimicrobiota group</taxon>
        <taxon>Nitrospinota</taxon>
        <taxon>Nitrospinia</taxon>
        <taxon>Nitrospinales</taxon>
        <taxon>Nitrospinaceae</taxon>
        <taxon>Nitrospina</taxon>
    </lineage>
</organism>
<dbReference type="InParanoid" id="M1ZDB7"/>
<keyword evidence="3" id="KW-1185">Reference proteome</keyword>
<reference evidence="2 3" key="1">
    <citation type="journal article" date="2013" name="Front. Microbiol.">
        <title>The genome of Nitrospina gracilis illuminates the metabolism and evolution of the major marine nitrite oxidizer.</title>
        <authorList>
            <person name="Luecker S."/>
            <person name="Nowka B."/>
            <person name="Rattei T."/>
            <person name="Spieck E."/>
            <person name="and Daims H."/>
        </authorList>
    </citation>
    <scope>NUCLEOTIDE SEQUENCE [LARGE SCALE GENOMIC DNA]</scope>
    <source>
        <strain evidence="2 3">3/211</strain>
    </source>
</reference>
<dbReference type="InterPro" id="IPR027417">
    <property type="entry name" value="P-loop_NTPase"/>
</dbReference>
<dbReference type="PANTHER" id="PTHR41259">
    <property type="entry name" value="DOUBLE-STRAND BREAK REPAIR RAD50 ATPASE, PUTATIVE-RELATED"/>
    <property type="match status" value="1"/>
</dbReference>
<evidence type="ECO:0000256" key="1">
    <source>
        <dbReference type="SAM" id="Coils"/>
    </source>
</evidence>
<evidence type="ECO:0000313" key="2">
    <source>
        <dbReference type="EMBL" id="CCQ91439.1"/>
    </source>
</evidence>